<evidence type="ECO:0000313" key="1">
    <source>
        <dbReference type="EMBL" id="KIL59407.1"/>
    </source>
</evidence>
<dbReference type="AlphaFoldDB" id="A0A0C2WDH4"/>
<proteinExistence type="predicted"/>
<protein>
    <submittedName>
        <fullName evidence="1">Uncharacterized protein</fullName>
    </submittedName>
</protein>
<organism evidence="1 2">
    <name type="scientific">Amanita muscaria (strain Koide BX008)</name>
    <dbReference type="NCBI Taxonomy" id="946122"/>
    <lineage>
        <taxon>Eukaryota</taxon>
        <taxon>Fungi</taxon>
        <taxon>Dikarya</taxon>
        <taxon>Basidiomycota</taxon>
        <taxon>Agaricomycotina</taxon>
        <taxon>Agaricomycetes</taxon>
        <taxon>Agaricomycetidae</taxon>
        <taxon>Agaricales</taxon>
        <taxon>Pluteineae</taxon>
        <taxon>Amanitaceae</taxon>
        <taxon>Amanita</taxon>
    </lineage>
</organism>
<dbReference type="InParanoid" id="A0A0C2WDH4"/>
<dbReference type="STRING" id="946122.A0A0C2WDH4"/>
<reference evidence="1 2" key="1">
    <citation type="submission" date="2014-04" db="EMBL/GenBank/DDBJ databases">
        <title>Evolutionary Origins and Diversification of the Mycorrhizal Mutualists.</title>
        <authorList>
            <consortium name="DOE Joint Genome Institute"/>
            <consortium name="Mycorrhizal Genomics Consortium"/>
            <person name="Kohler A."/>
            <person name="Kuo A."/>
            <person name="Nagy L.G."/>
            <person name="Floudas D."/>
            <person name="Copeland A."/>
            <person name="Barry K.W."/>
            <person name="Cichocki N."/>
            <person name="Veneault-Fourrey C."/>
            <person name="LaButti K."/>
            <person name="Lindquist E.A."/>
            <person name="Lipzen A."/>
            <person name="Lundell T."/>
            <person name="Morin E."/>
            <person name="Murat C."/>
            <person name="Riley R."/>
            <person name="Ohm R."/>
            <person name="Sun H."/>
            <person name="Tunlid A."/>
            <person name="Henrissat B."/>
            <person name="Grigoriev I.V."/>
            <person name="Hibbett D.S."/>
            <person name="Martin F."/>
        </authorList>
    </citation>
    <scope>NUCLEOTIDE SEQUENCE [LARGE SCALE GENOMIC DNA]</scope>
    <source>
        <strain evidence="1 2">Koide BX008</strain>
    </source>
</reference>
<keyword evidence="2" id="KW-1185">Reference proteome</keyword>
<dbReference type="HOGENOM" id="CLU_007337_1_2_1"/>
<dbReference type="EMBL" id="KN818316">
    <property type="protein sequence ID" value="KIL59407.1"/>
    <property type="molecule type" value="Genomic_DNA"/>
</dbReference>
<evidence type="ECO:0000313" key="2">
    <source>
        <dbReference type="Proteomes" id="UP000054549"/>
    </source>
</evidence>
<gene>
    <name evidence="1" type="ORF">M378DRAFT_41676</name>
</gene>
<feature type="non-terminal residue" evidence="1">
    <location>
        <position position="203"/>
    </location>
</feature>
<sequence length="203" mass="23472">MCPKSCVAYTGPFSALEECPYCAEPRYNQPSTSRKRTARRTFYTIPLGPQIQAMYRSPESADRMNYRARKTNEIIDMIERNGGQIDISTYEDFVHGQDYIEAVQRGDIGENDVVCTFSIDGAQLYRDKESECWFFVWVIFNLSPDLRYKKKFVLPAGFVPGPTKPKNMESFLLPSLRHFSALQKHGLTIWDARRGQDFIVRPF</sequence>
<dbReference type="Proteomes" id="UP000054549">
    <property type="component" value="Unassembled WGS sequence"/>
</dbReference>
<accession>A0A0C2WDH4</accession>
<dbReference type="OrthoDB" id="3261594at2759"/>
<name>A0A0C2WDH4_AMAMK</name>